<evidence type="ECO:0000256" key="4">
    <source>
        <dbReference type="SAM" id="SignalP"/>
    </source>
</evidence>
<proteinExistence type="predicted"/>
<evidence type="ECO:0000256" key="2">
    <source>
        <dbReference type="ARBA" id="ARBA00022801"/>
    </source>
</evidence>
<dbReference type="GO" id="GO:0016787">
    <property type="term" value="F:hydrolase activity"/>
    <property type="evidence" value="ECO:0007669"/>
    <property type="project" value="UniProtKB-KW"/>
</dbReference>
<dbReference type="PANTHER" id="PTHR43344:SF13">
    <property type="entry name" value="PHOSPHATASE RV3661-RELATED"/>
    <property type="match status" value="1"/>
</dbReference>
<keyword evidence="3" id="KW-0460">Magnesium</keyword>
<protein>
    <submittedName>
        <fullName evidence="5">HAD family hydrolase</fullName>
    </submittedName>
</protein>
<dbReference type="Proteomes" id="UP001486808">
    <property type="component" value="Unassembled WGS sequence"/>
</dbReference>
<evidence type="ECO:0000313" key="5">
    <source>
        <dbReference type="EMBL" id="GAA6131343.1"/>
    </source>
</evidence>
<sequence>MRFKQLGFIAALSLSALAEPGMAQTADPLPSWNDGANKTAIINFVEKVTKEGGSGYVAPPERIATFDNDGTLWAEQPLYFQLIFALDQIREQAPQHPEWSTTEPFKSVLAGDSKAVMASGKEGLMKIMAASHAGMTADEFAASVRKWLSESKHPTVERPYNQVVYQPMLELLDYLRANGFKTFIVSGGGIDFMRVFAEETYGIPPEQVVGSTLDAKFEMRDGVPTIVKTGDLMLNDDKAGKPVGIYRHIGRRPILAGGNSDGDLQMLEYTTIARDAEDTTPRFGLLVHHTDAKREWAYDKDSHIGKLEQGLVEAEQRNWTVVDMQVDWKTIYPPQ</sequence>
<feature type="signal peptide" evidence="4">
    <location>
        <begin position="1"/>
        <end position="18"/>
    </location>
</feature>
<dbReference type="InterPro" id="IPR036412">
    <property type="entry name" value="HAD-like_sf"/>
</dbReference>
<organism evidence="5 6">
    <name type="scientific">Halopseudomonas sabulinigri</name>
    <dbReference type="NCBI Taxonomy" id="472181"/>
    <lineage>
        <taxon>Bacteria</taxon>
        <taxon>Pseudomonadati</taxon>
        <taxon>Pseudomonadota</taxon>
        <taxon>Gammaproteobacteria</taxon>
        <taxon>Pseudomonadales</taxon>
        <taxon>Pseudomonadaceae</taxon>
        <taxon>Halopseudomonas</taxon>
    </lineage>
</organism>
<dbReference type="Pfam" id="PF12710">
    <property type="entry name" value="HAD"/>
    <property type="match status" value="1"/>
</dbReference>
<gene>
    <name evidence="5" type="ORF">NBRC116187_17030</name>
</gene>
<reference evidence="5 6" key="1">
    <citation type="submission" date="2024-04" db="EMBL/GenBank/DDBJ databases">
        <title>Draft genome sequence of Halopseudomonas sabulinigri NBRC 116187.</title>
        <authorList>
            <person name="Miyakawa T."/>
            <person name="Kusuya Y."/>
            <person name="Miura T."/>
        </authorList>
    </citation>
    <scope>NUCLEOTIDE SEQUENCE [LARGE SCALE GENOMIC DNA]</scope>
    <source>
        <strain evidence="5 6">4NH20-0042</strain>
    </source>
</reference>
<evidence type="ECO:0000256" key="1">
    <source>
        <dbReference type="ARBA" id="ARBA00022723"/>
    </source>
</evidence>
<dbReference type="InterPro" id="IPR023214">
    <property type="entry name" value="HAD_sf"/>
</dbReference>
<dbReference type="CDD" id="cd01427">
    <property type="entry name" value="HAD_like"/>
    <property type="match status" value="1"/>
</dbReference>
<dbReference type="EMBL" id="BAABWD010000001">
    <property type="protein sequence ID" value="GAA6131343.1"/>
    <property type="molecule type" value="Genomic_DNA"/>
</dbReference>
<evidence type="ECO:0000313" key="6">
    <source>
        <dbReference type="Proteomes" id="UP001486808"/>
    </source>
</evidence>
<keyword evidence="1" id="KW-0479">Metal-binding</keyword>
<dbReference type="RefSeq" id="WP_353387843.1">
    <property type="nucleotide sequence ID" value="NZ_BAABWD010000001.1"/>
</dbReference>
<dbReference type="Gene3D" id="3.40.50.1000">
    <property type="entry name" value="HAD superfamily/HAD-like"/>
    <property type="match status" value="1"/>
</dbReference>
<accession>A0ABP9ZPG9</accession>
<name>A0ABP9ZPG9_9GAMM</name>
<dbReference type="SUPFAM" id="SSF56784">
    <property type="entry name" value="HAD-like"/>
    <property type="match status" value="1"/>
</dbReference>
<keyword evidence="4" id="KW-0732">Signal</keyword>
<keyword evidence="2 5" id="KW-0378">Hydrolase</keyword>
<feature type="chain" id="PRO_5046887538" evidence="4">
    <location>
        <begin position="19"/>
        <end position="335"/>
    </location>
</feature>
<dbReference type="PANTHER" id="PTHR43344">
    <property type="entry name" value="PHOSPHOSERINE PHOSPHATASE"/>
    <property type="match status" value="1"/>
</dbReference>
<keyword evidence="6" id="KW-1185">Reference proteome</keyword>
<dbReference type="InterPro" id="IPR050582">
    <property type="entry name" value="HAD-like_SerB"/>
</dbReference>
<evidence type="ECO:0000256" key="3">
    <source>
        <dbReference type="ARBA" id="ARBA00022842"/>
    </source>
</evidence>
<comment type="caution">
    <text evidence="5">The sequence shown here is derived from an EMBL/GenBank/DDBJ whole genome shotgun (WGS) entry which is preliminary data.</text>
</comment>